<keyword evidence="6" id="KW-1185">Reference proteome</keyword>
<dbReference type="AlphaFoldDB" id="A0A9D4RZL6"/>
<gene>
    <name evidence="5" type="ORF">DPMN_008833</name>
</gene>
<dbReference type="InterPro" id="IPR030374">
    <property type="entry name" value="PABS"/>
</dbReference>
<dbReference type="Pfam" id="PF01564">
    <property type="entry name" value="Spermine_synth"/>
    <property type="match status" value="1"/>
</dbReference>
<evidence type="ECO:0000259" key="4">
    <source>
        <dbReference type="PROSITE" id="PS51006"/>
    </source>
</evidence>
<dbReference type="PROSITE" id="PS51006">
    <property type="entry name" value="PABS_2"/>
    <property type="match status" value="1"/>
</dbReference>
<dbReference type="GO" id="GO:0016740">
    <property type="term" value="F:transferase activity"/>
    <property type="evidence" value="ECO:0007669"/>
    <property type="project" value="UniProtKB-UniRule"/>
</dbReference>
<evidence type="ECO:0000256" key="2">
    <source>
        <dbReference type="ARBA" id="ARBA00022679"/>
    </source>
</evidence>
<dbReference type="EMBL" id="JAIWYP010000001">
    <property type="protein sequence ID" value="KAH3884848.1"/>
    <property type="molecule type" value="Genomic_DNA"/>
</dbReference>
<sequence length="57" mass="6253">MAGSLSDPRCHVNIGDGIQYMKEHKDSFDIIITDAPDPIGLCLLCWCCWLLGDGCVL</sequence>
<organism evidence="5 6">
    <name type="scientific">Dreissena polymorpha</name>
    <name type="common">Zebra mussel</name>
    <name type="synonym">Mytilus polymorpha</name>
    <dbReference type="NCBI Taxonomy" id="45954"/>
    <lineage>
        <taxon>Eukaryota</taxon>
        <taxon>Metazoa</taxon>
        <taxon>Spiralia</taxon>
        <taxon>Lophotrochozoa</taxon>
        <taxon>Mollusca</taxon>
        <taxon>Bivalvia</taxon>
        <taxon>Autobranchia</taxon>
        <taxon>Heteroconchia</taxon>
        <taxon>Euheterodonta</taxon>
        <taxon>Imparidentia</taxon>
        <taxon>Neoheterodontei</taxon>
        <taxon>Myida</taxon>
        <taxon>Dreissenoidea</taxon>
        <taxon>Dreissenidae</taxon>
        <taxon>Dreissena</taxon>
    </lineage>
</organism>
<proteinExistence type="inferred from homology"/>
<reference evidence="5" key="1">
    <citation type="journal article" date="2019" name="bioRxiv">
        <title>The Genome of the Zebra Mussel, Dreissena polymorpha: A Resource for Invasive Species Research.</title>
        <authorList>
            <person name="McCartney M.A."/>
            <person name="Auch B."/>
            <person name="Kono T."/>
            <person name="Mallez S."/>
            <person name="Zhang Y."/>
            <person name="Obille A."/>
            <person name="Becker A."/>
            <person name="Abrahante J.E."/>
            <person name="Garbe J."/>
            <person name="Badalamenti J.P."/>
            <person name="Herman A."/>
            <person name="Mangelson H."/>
            <person name="Liachko I."/>
            <person name="Sullivan S."/>
            <person name="Sone E.D."/>
            <person name="Koren S."/>
            <person name="Silverstein K.A.T."/>
            <person name="Beckman K.B."/>
            <person name="Gohl D.M."/>
        </authorList>
    </citation>
    <scope>NUCLEOTIDE SEQUENCE</scope>
    <source>
        <strain evidence="5">Duluth1</strain>
        <tissue evidence="5">Whole animal</tissue>
    </source>
</reference>
<name>A0A9D4RZL6_DREPO</name>
<evidence type="ECO:0000256" key="1">
    <source>
        <dbReference type="ARBA" id="ARBA00007867"/>
    </source>
</evidence>
<protein>
    <recommendedName>
        <fullName evidence="4">PABS domain-containing protein</fullName>
    </recommendedName>
</protein>
<dbReference type="Proteomes" id="UP000828390">
    <property type="component" value="Unassembled WGS sequence"/>
</dbReference>
<feature type="domain" description="PABS" evidence="4">
    <location>
        <begin position="1"/>
        <end position="57"/>
    </location>
</feature>
<keyword evidence="3" id="KW-0620">Polyamine biosynthesis</keyword>
<dbReference type="SUPFAM" id="SSF53335">
    <property type="entry name" value="S-adenosyl-L-methionine-dependent methyltransferases"/>
    <property type="match status" value="1"/>
</dbReference>
<comment type="similarity">
    <text evidence="1">Belongs to the spermidine/spermine synthase family.</text>
</comment>
<dbReference type="Gene3D" id="3.40.50.150">
    <property type="entry name" value="Vaccinia Virus protein VP39"/>
    <property type="match status" value="1"/>
</dbReference>
<evidence type="ECO:0000313" key="6">
    <source>
        <dbReference type="Proteomes" id="UP000828390"/>
    </source>
</evidence>
<evidence type="ECO:0000313" key="5">
    <source>
        <dbReference type="EMBL" id="KAH3884848.1"/>
    </source>
</evidence>
<evidence type="ECO:0000256" key="3">
    <source>
        <dbReference type="PROSITE-ProRule" id="PRU00354"/>
    </source>
</evidence>
<feature type="active site" description="Proton acceptor" evidence="3">
    <location>
        <position position="34"/>
    </location>
</feature>
<comment type="caution">
    <text evidence="5">The sequence shown here is derived from an EMBL/GenBank/DDBJ whole genome shotgun (WGS) entry which is preliminary data.</text>
</comment>
<keyword evidence="2 3" id="KW-0808">Transferase</keyword>
<dbReference type="InterPro" id="IPR029063">
    <property type="entry name" value="SAM-dependent_MTases_sf"/>
</dbReference>
<dbReference type="GO" id="GO:0006596">
    <property type="term" value="P:polyamine biosynthetic process"/>
    <property type="evidence" value="ECO:0007669"/>
    <property type="project" value="UniProtKB-UniRule"/>
</dbReference>
<accession>A0A9D4RZL6</accession>
<reference evidence="5" key="2">
    <citation type="submission" date="2020-11" db="EMBL/GenBank/DDBJ databases">
        <authorList>
            <person name="McCartney M.A."/>
            <person name="Auch B."/>
            <person name="Kono T."/>
            <person name="Mallez S."/>
            <person name="Becker A."/>
            <person name="Gohl D.M."/>
            <person name="Silverstein K.A.T."/>
            <person name="Koren S."/>
            <person name="Bechman K.B."/>
            <person name="Herman A."/>
            <person name="Abrahante J.E."/>
            <person name="Garbe J."/>
        </authorList>
    </citation>
    <scope>NUCLEOTIDE SEQUENCE</scope>
    <source>
        <strain evidence="5">Duluth1</strain>
        <tissue evidence="5">Whole animal</tissue>
    </source>
</reference>